<dbReference type="AlphaFoldDB" id="E6YKP3"/>
<dbReference type="PROSITE" id="PS51855">
    <property type="entry name" value="MGS"/>
    <property type="match status" value="1"/>
</dbReference>
<feature type="binding site" evidence="19">
    <location>
        <position position="268"/>
    </location>
    <ligand>
        <name>ATP</name>
        <dbReference type="ChEBI" id="CHEBI:30616"/>
        <label>1</label>
    </ligand>
</feature>
<feature type="coiled-coil region" evidence="20">
    <location>
        <begin position="152"/>
        <end position="195"/>
    </location>
</feature>
<feature type="binding site" evidence="19">
    <location>
        <position position="352"/>
    </location>
    <ligand>
        <name>Mg(2+)</name>
        <dbReference type="ChEBI" id="CHEBI:18420"/>
        <label>2</label>
    </ligand>
</feature>
<dbReference type="PROSITE" id="PS00866">
    <property type="entry name" value="CPSASE_1"/>
    <property type="match status" value="1"/>
</dbReference>
<evidence type="ECO:0000256" key="18">
    <source>
        <dbReference type="ARBA" id="ARBA00062056"/>
    </source>
</evidence>
<dbReference type="InterPro" id="IPR005480">
    <property type="entry name" value="CPSase_lsu_oligo"/>
</dbReference>
<feature type="binding site" evidence="19">
    <location>
        <position position="228"/>
    </location>
    <ligand>
        <name>ATP</name>
        <dbReference type="ChEBI" id="CHEBI:30616"/>
        <label>1</label>
    </ligand>
</feature>
<comment type="domain">
    <text evidence="19">The large subunit is composed of 2 ATP-grasp domains that are involved in binding the 2 ATP molecules needed for carbamoyl phosphate synthesis. The N-terminal ATP-grasp domain (referred to as the carboxyphosphate synthetic component) catalyzes the ATP-dependent phosphorylation of hydrogencarbonate to carboxyphosphate and the subsequent nucleophilic attack by ammonia to form a carbamate intermediate. The C-terminal ATP-grasp domain (referred to as the carbamoyl phosphate synthetic component) then catalyzes the phosphorylation of carbamate with the second ATP to form the end product carbamoyl phosphate. The reactive and unstable enzyme intermediates are sequentially channeled from one active site to the next through the interior of the protein over a distance of at least 96 A.</text>
</comment>
<dbReference type="PROSITE" id="PS50975">
    <property type="entry name" value="ATP_GRASP"/>
    <property type="match status" value="2"/>
</dbReference>
<feature type="binding site" evidence="19">
    <location>
        <position position="294"/>
    </location>
    <ligand>
        <name>ATP</name>
        <dbReference type="ChEBI" id="CHEBI:30616"/>
        <label>1</label>
    </ligand>
</feature>
<keyword evidence="9 19" id="KW-0677">Repeat</keyword>
<dbReference type="FunFam" id="3.40.50.20:FF:000001">
    <property type="entry name" value="Carbamoyl-phosphate synthase large chain"/>
    <property type="match status" value="1"/>
</dbReference>
<feature type="binding site" evidence="19">
    <location>
        <position position="295"/>
    </location>
    <ligand>
        <name>ATP</name>
        <dbReference type="ChEBI" id="CHEBI:30616"/>
        <label>1</label>
    </ligand>
</feature>
<feature type="domain" description="ATP-grasp" evidence="21">
    <location>
        <begin position="742"/>
        <end position="954"/>
    </location>
</feature>
<dbReference type="EC" id="6.3.4.16" evidence="19"/>
<dbReference type="GO" id="GO:0006541">
    <property type="term" value="P:glutamine metabolic process"/>
    <property type="evidence" value="ECO:0007669"/>
    <property type="project" value="TreeGrafter"/>
</dbReference>
<proteinExistence type="inferred from homology"/>
<keyword evidence="12" id="KW-0460">Magnesium</keyword>
<feature type="binding site" evidence="19">
    <location>
        <position position="338"/>
    </location>
    <ligand>
        <name>ATP</name>
        <dbReference type="ChEBI" id="CHEBI:30616"/>
        <label>1</label>
    </ligand>
</feature>
<feature type="binding site" evidence="19">
    <location>
        <position position="840"/>
    </location>
    <ligand>
        <name>ATP</name>
        <dbReference type="ChEBI" id="CHEBI:30616"/>
        <label>2</label>
    </ligand>
</feature>
<dbReference type="InterPro" id="IPR036914">
    <property type="entry name" value="MGS-like_dom_sf"/>
</dbReference>
<comment type="catalytic activity">
    <reaction evidence="15 19">
        <text>hydrogencarbonate + NH4(+) + 2 ATP = carbamoyl phosphate + 2 ADP + phosphate + 2 H(+)</text>
        <dbReference type="Rhea" id="RHEA:18029"/>
        <dbReference type="ChEBI" id="CHEBI:15378"/>
        <dbReference type="ChEBI" id="CHEBI:17544"/>
        <dbReference type="ChEBI" id="CHEBI:28938"/>
        <dbReference type="ChEBI" id="CHEBI:30616"/>
        <dbReference type="ChEBI" id="CHEBI:43474"/>
        <dbReference type="ChEBI" id="CHEBI:58228"/>
        <dbReference type="ChEBI" id="CHEBI:456216"/>
        <dbReference type="EC" id="6.3.4.16"/>
    </reaction>
</comment>
<dbReference type="GO" id="GO:0044205">
    <property type="term" value="P:'de novo' UMP biosynthetic process"/>
    <property type="evidence" value="ECO:0007669"/>
    <property type="project" value="UniProtKB-UniRule"/>
</dbReference>
<evidence type="ECO:0000256" key="19">
    <source>
        <dbReference type="HAMAP-Rule" id="MF_01210"/>
    </source>
</evidence>
<organism evidence="23">
    <name type="scientific">Bartonella rochalimae ATCC BAA-1498</name>
    <dbReference type="NCBI Taxonomy" id="685782"/>
    <lineage>
        <taxon>Bacteria</taxon>
        <taxon>Pseudomonadati</taxon>
        <taxon>Pseudomonadota</taxon>
        <taxon>Alphaproteobacteria</taxon>
        <taxon>Hyphomicrobiales</taxon>
        <taxon>Bartonellaceae</taxon>
        <taxon>Bartonella</taxon>
    </lineage>
</organism>
<comment type="caution">
    <text evidence="19">Lacks conserved residue(s) required for the propagation of feature annotation.</text>
</comment>
<dbReference type="InterPro" id="IPR058047">
    <property type="entry name" value="CPSase_preATP-grasp"/>
</dbReference>
<evidence type="ECO:0000256" key="8">
    <source>
        <dbReference type="ARBA" id="ARBA00022723"/>
    </source>
</evidence>
<feature type="binding site" evidence="19">
    <location>
        <position position="229"/>
    </location>
    <ligand>
        <name>ATP</name>
        <dbReference type="ChEBI" id="CHEBI:30616"/>
        <label>1</label>
    </ligand>
</feature>
<feature type="region of interest" description="Allosteric domain" evidence="19">
    <location>
        <begin position="1026"/>
        <end position="1161"/>
    </location>
</feature>
<feature type="binding site" evidence="19">
    <location>
        <position position="352"/>
    </location>
    <ligand>
        <name>ATP</name>
        <dbReference type="ChEBI" id="CHEBI:30616"/>
        <label>1</label>
    </ligand>
</feature>
<dbReference type="InterPro" id="IPR011761">
    <property type="entry name" value="ATP-grasp"/>
</dbReference>
<comment type="cofactor">
    <cofactor evidence="1">
        <name>Mn(2+)</name>
        <dbReference type="ChEBI" id="CHEBI:29035"/>
    </cofactor>
</comment>
<dbReference type="FunFam" id="3.30.470.20:FF:000007">
    <property type="entry name" value="Carbamoyl-phosphate synthase large chain"/>
    <property type="match status" value="1"/>
</dbReference>
<feature type="binding site" evidence="19">
    <location>
        <position position="296"/>
    </location>
    <ligand>
        <name>ATP</name>
        <dbReference type="ChEBI" id="CHEBI:30616"/>
        <label>1</label>
    </ligand>
</feature>
<dbReference type="UniPathway" id="UPA00070">
    <property type="reaction ID" value="UER00115"/>
</dbReference>
<keyword evidence="13 19" id="KW-0665">Pyrimidine biosynthesis</keyword>
<evidence type="ECO:0000256" key="14">
    <source>
        <dbReference type="ARBA" id="ARBA00023211"/>
    </source>
</evidence>
<dbReference type="SUPFAM" id="SSF48108">
    <property type="entry name" value="Carbamoyl phosphate synthetase, large subunit connection domain"/>
    <property type="match status" value="1"/>
</dbReference>
<dbReference type="Pfam" id="PF02787">
    <property type="entry name" value="CPSase_L_D3"/>
    <property type="match status" value="1"/>
</dbReference>
<reference evidence="23" key="1">
    <citation type="journal article" date="2011" name="PLoS Genet.">
        <title>Parallel evolution of a type IV secretion system in radiating lineages of the host-restricted bacterial pathogen Bartonella.</title>
        <authorList>
            <person name="Engel P."/>
            <person name="Salzburger W."/>
            <person name="Liesch M."/>
            <person name="Chang C.C."/>
            <person name="Maruyama S."/>
            <person name="Lanz C."/>
            <person name="Calteau A."/>
            <person name="Lajus A."/>
            <person name="Medigue C."/>
            <person name="Schuster S.C."/>
            <person name="Dehio C."/>
        </authorList>
    </citation>
    <scope>NUCLEOTIDE SEQUENCE</scope>
    <source>
        <strain evidence="23">ATCC BAA-1498</strain>
    </source>
</reference>
<dbReference type="NCBIfam" id="NF003671">
    <property type="entry name" value="PRK05294.1"/>
    <property type="match status" value="1"/>
</dbReference>
<dbReference type="SMART" id="SM00851">
    <property type="entry name" value="MGS"/>
    <property type="match status" value="1"/>
</dbReference>
<feature type="binding site" evidence="19">
    <location>
        <position position="838"/>
    </location>
    <ligand>
        <name>ATP</name>
        <dbReference type="ChEBI" id="CHEBI:30616"/>
        <label>2</label>
    </ligand>
</feature>
<evidence type="ECO:0000313" key="23">
    <source>
        <dbReference type="EMBL" id="CBI77431.1"/>
    </source>
</evidence>
<dbReference type="PANTHER" id="PTHR11405">
    <property type="entry name" value="CARBAMOYLTRANSFERASE FAMILY MEMBER"/>
    <property type="match status" value="1"/>
</dbReference>
<dbReference type="InterPro" id="IPR036897">
    <property type="entry name" value="CarbamoylP_synth_lsu_oligo_sf"/>
</dbReference>
<dbReference type="HOGENOM" id="CLU_000513_1_0_5"/>
<dbReference type="NCBIfam" id="TIGR01369">
    <property type="entry name" value="CPSaseII_lrg"/>
    <property type="match status" value="1"/>
</dbReference>
<dbReference type="FunFam" id="3.30.470.20:FF:000013">
    <property type="entry name" value="Carbamoyl-phosphate synthase large chain"/>
    <property type="match status" value="1"/>
</dbReference>
<dbReference type="Pfam" id="PF25596">
    <property type="entry name" value="CPSase_L_D1"/>
    <property type="match status" value="2"/>
</dbReference>
<evidence type="ECO:0000256" key="5">
    <source>
        <dbReference type="ARBA" id="ARBA00022571"/>
    </source>
</evidence>
<dbReference type="SUPFAM" id="SSF52335">
    <property type="entry name" value="Methylglyoxal synthase-like"/>
    <property type="match status" value="1"/>
</dbReference>
<evidence type="ECO:0000313" key="24">
    <source>
        <dbReference type="EMBL" id="KEC54149.1"/>
    </source>
</evidence>
<dbReference type="InterPro" id="IPR006275">
    <property type="entry name" value="CPSase_lsu"/>
</dbReference>
<comment type="subunit">
    <text evidence="18 19">Composed of two chains; the small (or glutamine) chain promotes the hydrolysis of glutamine to ammonia, which is used by the large (or ammonia) chain to synthesize carbamoyl phosphate. Tetramer of heterodimers (alpha,beta)4.</text>
</comment>
<feature type="binding site" evidence="19">
    <location>
        <position position="263"/>
    </location>
    <ligand>
        <name>ATP</name>
        <dbReference type="ChEBI" id="CHEBI:30616"/>
        <label>1</label>
    </ligand>
</feature>
<keyword evidence="10 19" id="KW-0547">Nucleotide-binding</keyword>
<dbReference type="GO" id="GO:0005737">
    <property type="term" value="C:cytoplasm"/>
    <property type="evidence" value="ECO:0007669"/>
    <property type="project" value="TreeGrafter"/>
</dbReference>
<name>E6YKP3_9HYPH</name>
<dbReference type="PRINTS" id="PR00098">
    <property type="entry name" value="CPSASE"/>
</dbReference>
<evidence type="ECO:0000256" key="2">
    <source>
        <dbReference type="ARBA" id="ARBA00004812"/>
    </source>
</evidence>
<feature type="binding site" evidence="19">
    <location>
        <position position="778"/>
    </location>
    <ligand>
        <name>ATP</name>
        <dbReference type="ChEBI" id="CHEBI:30616"/>
        <label>2</label>
    </ligand>
</feature>
<dbReference type="FunFam" id="1.10.1030.10:FF:000002">
    <property type="entry name" value="Carbamoyl-phosphate synthase large chain"/>
    <property type="match status" value="1"/>
</dbReference>
<feature type="binding site" evidence="19">
    <location>
        <position position="352"/>
    </location>
    <ligand>
        <name>Mg(2+)</name>
        <dbReference type="ChEBI" id="CHEBI:18420"/>
        <label>1</label>
    </ligand>
</feature>
<feature type="binding site" evidence="19">
    <location>
        <position position="927"/>
    </location>
    <ligand>
        <name>Mg(2+)</name>
        <dbReference type="ChEBI" id="CHEBI:18420"/>
        <label>4</label>
    </ligand>
</feature>
<evidence type="ECO:0000256" key="17">
    <source>
        <dbReference type="ARBA" id="ARBA00057223"/>
    </source>
</evidence>
<feature type="binding site" evidence="19">
    <location>
        <position position="871"/>
    </location>
    <ligand>
        <name>ATP</name>
        <dbReference type="ChEBI" id="CHEBI:30616"/>
        <label>2</label>
    </ligand>
</feature>
<dbReference type="Pfam" id="PF02786">
    <property type="entry name" value="CPSase_L_D2"/>
    <property type="match status" value="2"/>
</dbReference>
<feature type="binding site" evidence="19">
    <location>
        <position position="338"/>
    </location>
    <ligand>
        <name>Mg(2+)</name>
        <dbReference type="ChEBI" id="CHEBI:18420"/>
        <label>1</label>
    </ligand>
</feature>
<dbReference type="InterPro" id="IPR005483">
    <property type="entry name" value="CPSase_dom"/>
</dbReference>
<dbReference type="InterPro" id="IPR005479">
    <property type="entry name" value="CPAse_ATP-bd"/>
</dbReference>
<dbReference type="PROSITE" id="PS51257">
    <property type="entry name" value="PROKAR_LIPOPROTEIN"/>
    <property type="match status" value="1"/>
</dbReference>
<dbReference type="Gene3D" id="3.30.1490.20">
    <property type="entry name" value="ATP-grasp fold, A domain"/>
    <property type="match status" value="2"/>
</dbReference>
<evidence type="ECO:0000313" key="25">
    <source>
        <dbReference type="Proteomes" id="UP000027336"/>
    </source>
</evidence>
<dbReference type="CDD" id="cd01424">
    <property type="entry name" value="MGS_CPS_II"/>
    <property type="match status" value="1"/>
</dbReference>
<feature type="binding site" evidence="19">
    <location>
        <position position="129"/>
    </location>
    <ligand>
        <name>ATP</name>
        <dbReference type="ChEBI" id="CHEBI:30616"/>
        <label>1</label>
    </ligand>
</feature>
<evidence type="ECO:0000256" key="3">
    <source>
        <dbReference type="ARBA" id="ARBA00005077"/>
    </source>
</evidence>
<comment type="pathway">
    <text evidence="3 19">Amino-acid biosynthesis; L-arginine biosynthesis; carbamoyl phosphate from bicarbonate: step 1/1.</text>
</comment>
<dbReference type="EMBL" id="FN645457">
    <property type="protein sequence ID" value="CBI77431.1"/>
    <property type="molecule type" value="Genomic_DNA"/>
</dbReference>
<feature type="domain" description="MGS-like" evidence="22">
    <location>
        <begin position="1026"/>
        <end position="1161"/>
    </location>
</feature>
<dbReference type="SUPFAM" id="SSF52440">
    <property type="entry name" value="PreATP-grasp domain"/>
    <property type="match status" value="2"/>
</dbReference>
<keyword evidence="6 19" id="KW-0436">Ligase</keyword>
<dbReference type="OrthoDB" id="9804197at2"/>
<evidence type="ECO:0000259" key="21">
    <source>
        <dbReference type="PROSITE" id="PS50975"/>
    </source>
</evidence>
<comment type="pathway">
    <text evidence="2 19">Pyrimidine metabolism; UMP biosynthesis via de novo pathway; (S)-dihydroorotate from bicarbonate: step 1/3.</text>
</comment>
<feature type="binding site" evidence="19">
    <location>
        <position position="927"/>
    </location>
    <ligand>
        <name>Mn(2+)</name>
        <dbReference type="ChEBI" id="CHEBI:29035"/>
        <label>4</label>
    </ligand>
</feature>
<keyword evidence="7 19" id="KW-0028">Amino-acid biosynthesis</keyword>
<keyword evidence="11 19" id="KW-0067">ATP-binding</keyword>
<reference evidence="24 25" key="2">
    <citation type="submission" date="2012-04" db="EMBL/GenBank/DDBJ databases">
        <title>The Genome Sequence of Bartonella rochalimae BMGH.</title>
        <authorList>
            <consortium name="The Broad Institute Genome Sequencing Platform"/>
            <consortium name="The Broad Institute Genome Sequencing Center for Infectious Disease"/>
            <person name="Feldgarden M."/>
            <person name="Kirby J."/>
            <person name="Kosoy M."/>
            <person name="Birtles R."/>
            <person name="Probert W.S."/>
            <person name="Chiaraviglio L."/>
            <person name="Walker B."/>
            <person name="Young S.K."/>
            <person name="Zeng Q."/>
            <person name="Gargeya S."/>
            <person name="Fitzgerald M."/>
            <person name="Haas B."/>
            <person name="Abouelleil A."/>
            <person name="Alvarado L."/>
            <person name="Arachchi H.M."/>
            <person name="Berlin A.M."/>
            <person name="Chapman S.B."/>
            <person name="Goldberg J."/>
            <person name="Griggs A."/>
            <person name="Gujja S."/>
            <person name="Hansen M."/>
            <person name="Howarth C."/>
            <person name="Imamovic A."/>
            <person name="Larimer J."/>
            <person name="McCowen C."/>
            <person name="Montmayeur A."/>
            <person name="Murphy C."/>
            <person name="Neiman D."/>
            <person name="Pearson M."/>
            <person name="Priest M."/>
            <person name="Roberts A."/>
            <person name="Saif S."/>
            <person name="Shea T."/>
            <person name="Sisk P."/>
            <person name="Sykes S."/>
            <person name="Wortman J."/>
            <person name="Nusbaum C."/>
            <person name="Birren B."/>
        </authorList>
    </citation>
    <scope>NUCLEOTIDE SEQUENCE [LARGE SCALE GENOMIC DNA]</scope>
    <source>
        <strain evidence="24 25">ATCC BAA-1498</strain>
    </source>
</reference>
<dbReference type="UniPathway" id="UPA00068">
    <property type="reaction ID" value="UER00171"/>
</dbReference>
<dbReference type="EC" id="6.3.5.5" evidence="19"/>
<keyword evidence="14" id="KW-0464">Manganese</keyword>
<evidence type="ECO:0000256" key="6">
    <source>
        <dbReference type="ARBA" id="ARBA00022598"/>
    </source>
</evidence>
<dbReference type="Gene3D" id="3.40.50.20">
    <property type="match status" value="2"/>
</dbReference>
<dbReference type="FunFam" id="3.40.50.20:FF:000003">
    <property type="entry name" value="Carbamoyl-phosphate synthase large chain"/>
    <property type="match status" value="1"/>
</dbReference>
<dbReference type="PROSITE" id="PS00867">
    <property type="entry name" value="CPSASE_2"/>
    <property type="match status" value="2"/>
</dbReference>
<evidence type="ECO:0000256" key="1">
    <source>
        <dbReference type="ARBA" id="ARBA00001936"/>
    </source>
</evidence>
<dbReference type="GO" id="GO:0004087">
    <property type="term" value="F:carbamoyl-phosphate synthase (ammonia) activity"/>
    <property type="evidence" value="ECO:0007669"/>
    <property type="project" value="UniProtKB-EC"/>
</dbReference>
<feature type="binding site" evidence="19">
    <location>
        <position position="925"/>
    </location>
    <ligand>
        <name>Mg(2+)</name>
        <dbReference type="ChEBI" id="CHEBI:18420"/>
        <label>3</label>
    </ligand>
</feature>
<feature type="binding site" evidence="19">
    <location>
        <position position="873"/>
    </location>
    <ligand>
        <name>ATP</name>
        <dbReference type="ChEBI" id="CHEBI:30616"/>
        <label>2</label>
    </ligand>
</feature>
<feature type="binding site" evidence="19">
    <location>
        <position position="354"/>
    </location>
    <ligand>
        <name>Mg(2+)</name>
        <dbReference type="ChEBI" id="CHEBI:18420"/>
        <label>2</label>
    </ligand>
</feature>
<feature type="binding site" evidence="19">
    <location>
        <position position="925"/>
    </location>
    <ligand>
        <name>Mn(2+)</name>
        <dbReference type="ChEBI" id="CHEBI:29035"/>
        <label>3</label>
    </ligand>
</feature>
<dbReference type="NCBIfam" id="NF009455">
    <property type="entry name" value="PRK12815.1"/>
    <property type="match status" value="1"/>
</dbReference>
<accession>E6YKP3</accession>
<dbReference type="PANTHER" id="PTHR11405:SF53">
    <property type="entry name" value="CARBAMOYL-PHOSPHATE SYNTHASE [AMMONIA], MITOCHONDRIAL"/>
    <property type="match status" value="1"/>
</dbReference>
<dbReference type="InterPro" id="IPR013815">
    <property type="entry name" value="ATP_grasp_subdomain_1"/>
</dbReference>
<dbReference type="InterPro" id="IPR016185">
    <property type="entry name" value="PreATP-grasp_dom_sf"/>
</dbReference>
<evidence type="ECO:0000256" key="13">
    <source>
        <dbReference type="ARBA" id="ARBA00022975"/>
    </source>
</evidence>
<dbReference type="SUPFAM" id="SSF56059">
    <property type="entry name" value="Glutathione synthetase ATP-binding domain-like"/>
    <property type="match status" value="2"/>
</dbReference>
<feature type="binding site" evidence="19">
    <location>
        <position position="870"/>
    </location>
    <ligand>
        <name>ATP</name>
        <dbReference type="ChEBI" id="CHEBI:30616"/>
        <label>2</label>
    </ligand>
</feature>
<keyword evidence="5 19" id="KW-0055">Arginine biosynthesis</keyword>
<comment type="cofactor">
    <cofactor evidence="19">
        <name>Mg(2+)</name>
        <dbReference type="ChEBI" id="CHEBI:18420"/>
    </cofactor>
    <cofactor evidence="19">
        <name>Mn(2+)</name>
        <dbReference type="ChEBI" id="CHEBI:29035"/>
    </cofactor>
    <text evidence="19">Binds 4 Mg(2+) or Mn(2+) ions per subunit.</text>
</comment>
<feature type="binding site" evidence="19">
    <location>
        <position position="913"/>
    </location>
    <ligand>
        <name>ATP</name>
        <dbReference type="ChEBI" id="CHEBI:30616"/>
        <label>2</label>
    </ligand>
</feature>
<dbReference type="HAMAP" id="MF_01210_B">
    <property type="entry name" value="CPSase_L_chain_B"/>
    <property type="match status" value="1"/>
</dbReference>
<comment type="similarity">
    <text evidence="4 19">Belongs to the CarB family.</text>
</comment>
<feature type="domain" description="ATP-grasp" evidence="21">
    <location>
        <begin position="186"/>
        <end position="381"/>
    </location>
</feature>
<evidence type="ECO:0000259" key="22">
    <source>
        <dbReference type="PROSITE" id="PS51855"/>
    </source>
</evidence>
<evidence type="ECO:0000256" key="20">
    <source>
        <dbReference type="SAM" id="Coils"/>
    </source>
</evidence>
<feature type="binding site" evidence="19">
    <location>
        <position position="925"/>
    </location>
    <ligand>
        <name>Mn(2+)</name>
        <dbReference type="ChEBI" id="CHEBI:29035"/>
        <label>4</label>
    </ligand>
</feature>
<dbReference type="PATRIC" id="fig|685782.3.peg.1072"/>
<feature type="binding site" evidence="19">
    <location>
        <position position="261"/>
    </location>
    <ligand>
        <name>ATP</name>
        <dbReference type="ChEBI" id="CHEBI:30616"/>
        <label>1</label>
    </ligand>
</feature>
<dbReference type="GO" id="GO:0046872">
    <property type="term" value="F:metal ion binding"/>
    <property type="evidence" value="ECO:0007669"/>
    <property type="project" value="UniProtKB-KW"/>
</dbReference>
<evidence type="ECO:0000256" key="16">
    <source>
        <dbReference type="ARBA" id="ARBA00048816"/>
    </source>
</evidence>
<feature type="binding site" evidence="19">
    <location>
        <position position="222"/>
    </location>
    <ligand>
        <name>ATP</name>
        <dbReference type="ChEBI" id="CHEBI:30616"/>
        <label>1</label>
    </ligand>
</feature>
<feature type="binding site" evidence="19">
    <location>
        <position position="925"/>
    </location>
    <ligand>
        <name>Mg(2+)</name>
        <dbReference type="ChEBI" id="CHEBI:18420"/>
        <label>4</label>
    </ligand>
</feature>
<dbReference type="EMBL" id="AHPK01000018">
    <property type="protein sequence ID" value="KEC54149.1"/>
    <property type="molecule type" value="Genomic_DNA"/>
</dbReference>
<feature type="binding site" evidence="19">
    <location>
        <position position="913"/>
    </location>
    <ligand>
        <name>Mn(2+)</name>
        <dbReference type="ChEBI" id="CHEBI:29035"/>
        <label>3</label>
    </ligand>
</feature>
<dbReference type="Gene3D" id="3.30.470.20">
    <property type="entry name" value="ATP-grasp fold, B domain"/>
    <property type="match status" value="3"/>
</dbReference>
<feature type="binding site" evidence="19">
    <location>
        <position position="354"/>
    </location>
    <ligand>
        <name>Mn(2+)</name>
        <dbReference type="ChEBI" id="CHEBI:29035"/>
        <label>2</label>
    </ligand>
</feature>
<dbReference type="Proteomes" id="UP000027336">
    <property type="component" value="Unassembled WGS sequence"/>
</dbReference>
<dbReference type="Gene3D" id="3.40.50.1380">
    <property type="entry name" value="Methylglyoxal synthase-like domain"/>
    <property type="match status" value="1"/>
</dbReference>
<feature type="binding site" evidence="19">
    <location>
        <position position="352"/>
    </location>
    <ligand>
        <name>Mn(2+)</name>
        <dbReference type="ChEBI" id="CHEBI:29035"/>
        <label>2</label>
    </ligand>
</feature>
<protein>
    <recommendedName>
        <fullName evidence="19">Carbamoyl phosphate synthase large chain</fullName>
        <ecNumber evidence="19">6.3.4.16</ecNumber>
        <ecNumber evidence="19">6.3.5.5</ecNumber>
    </recommendedName>
    <alternativeName>
        <fullName evidence="19">Carbamoyl phosphate synthetase ammonia chain</fullName>
    </alternativeName>
</protein>
<feature type="binding site" evidence="19">
    <location>
        <position position="913"/>
    </location>
    <ligand>
        <name>Mg(2+)</name>
        <dbReference type="ChEBI" id="CHEBI:18420"/>
        <label>3</label>
    </ligand>
</feature>
<dbReference type="SMART" id="SM01096">
    <property type="entry name" value="CPSase_L_D3"/>
    <property type="match status" value="1"/>
</dbReference>
<comment type="function">
    <text evidence="17 19">Large subunit of the glutamine-dependent carbamoyl phosphate synthetase (CPSase). CPSase catalyzes the formation of carbamoyl phosphate from the ammonia moiety of glutamine, carbonate, and phosphate donated by ATP, constituting the first step of 2 biosynthetic pathways, one leading to arginine and/or urea and the other to pyrimidine nucleotides. The large subunit (synthetase) binds the substrates ammonia (free or transferred from glutamine from the small subunit), hydrogencarbonate and ATP and carries out an ATP-coupled ligase reaction, activating hydrogencarbonate by forming carboxy phosphate which reacts with ammonia to form carbamoyl phosphate.</text>
</comment>
<feature type="binding site" evidence="19">
    <location>
        <position position="925"/>
    </location>
    <ligand>
        <name>ATP</name>
        <dbReference type="ChEBI" id="CHEBI:30616"/>
        <label>2</label>
    </ligand>
</feature>
<keyword evidence="20" id="KW-0175">Coiled coil</keyword>
<keyword evidence="25" id="KW-1185">Reference proteome</keyword>
<dbReference type="GO" id="GO:0005524">
    <property type="term" value="F:ATP binding"/>
    <property type="evidence" value="ECO:0007669"/>
    <property type="project" value="UniProtKB-UniRule"/>
</dbReference>
<gene>
    <name evidence="19 23" type="primary">carB</name>
    <name evidence="23" type="ORF">BARRO_30012</name>
    <name evidence="24" type="ORF">O99_01030</name>
</gene>
<feature type="binding site" evidence="19">
    <location>
        <position position="872"/>
    </location>
    <ligand>
        <name>ATP</name>
        <dbReference type="ChEBI" id="CHEBI:30616"/>
        <label>2</label>
    </ligand>
</feature>
<feature type="binding site" evidence="19">
    <location>
        <position position="338"/>
    </location>
    <ligand>
        <name>Mn(2+)</name>
        <dbReference type="ChEBI" id="CHEBI:29035"/>
        <label>1</label>
    </ligand>
</feature>
<dbReference type="Gene3D" id="1.10.1030.10">
    <property type="entry name" value="Carbamoyl-phosphate synthetase, large subunit oligomerisation domain"/>
    <property type="match status" value="1"/>
</dbReference>
<evidence type="ECO:0000256" key="7">
    <source>
        <dbReference type="ARBA" id="ARBA00022605"/>
    </source>
</evidence>
<dbReference type="GO" id="GO:0004088">
    <property type="term" value="F:carbamoyl-phosphate synthase (glutamine-hydrolyzing) activity"/>
    <property type="evidence" value="ECO:0007669"/>
    <property type="project" value="UniProtKB-UniRule"/>
</dbReference>
<sequence length="1161" mass="127627">MPKRTDIKSILIIGAGPIIIGQACEFDYSGTQACKALKEEGYRIILVNSNPATIMTDPDLADATYIEPITPEIVAKIIAHERPDALLPTMGGQTALNTALSLKRMGILNRYNVEMIGANADAIDKAEDRALFRKAMAKIGLETPRSMLANATELKEEDRRLYEKAYNKLKNELSGDALDQALEKLEQDWNNAEANRKQHYIAHATAKAVQALDIIGLPAIIRPSFTLGGTGGGIAYNRSEFYEIIERGLEASPTTEVLIEESILGWKEYEMEVVRDHKDNCIIICSIENIDPMGVHTGDSITVAPALTLTDKEYQIMRNASIAVLREIGVETGGSNVQFAVNPENGRLIVIEMNPRVSRSSALASKATGFPIAKVAAKLAVGYTLDELKNDITGGATPASFEPSIDYIVTKIPRFAFEKFPGSSPVLTTAMKSVGEVMAIGRTFQESLQKALRGLETGLTGLDEIIIPEHAEGDEKNSIRSAIAIPSPDRLRYVAQAMRMGLSLNEIHQISKIDLWFLEQIASIIETEQRIRVHGLPHDADNLRMLKAMGFSDARLANLSGKTPDDIFTLRQSLNIRHVFKRIDTCAAEFSSPTAYMYSTYERPFAGTECSEANISERKKVAILGGGPNRIGQGIEFDYCCCHAAFALRDAGFEAIMINCNPETVSTDYDTSDRLYFEPLTTEDVLAILKTEQEKGELVGVIVQFGGQTPLKLASALEKNNIPILGTSPDAIDLAEDRDRFQKLLCKLNLTQPKNDIAYSIEQAQRIAHELDFPLVVRPSYVLGGRAMQIIRDKRDLQHYLLEIVPELVPEDIKACYPHNKTDQVNTLLSKNPLLFDTYLTEAIEVDVDCLCDGEETLVVGIMEHIEEAGIHSGDSACSLPVRTLSYKLVNELEKQTKALAKALHVCGLMNVQYAIKNETIYVLEVNPRASRTVPFVAKTIGRPIAKIATRIMIGENLQSALNAYGGIPSTQKRPHIAVKEAVFPFSRFSGVDTLLGPEMRSTGEVMGLDYDFALAFAKAQLGAGVDLPKEGTLFVSVKDEDKERILKSVKCLSELGFSILATIGTQKFLVENGIKAEKINKVLEGHPHIEDAIRNLKVQLIFNTTNTASAISDSKSLRHAALMQRVPYYTTVAGAESAAQAIRALKTSNLEVCSLQNYFT</sequence>
<feature type="binding site" evidence="19">
    <location>
        <position position="845"/>
    </location>
    <ligand>
        <name>ATP</name>
        <dbReference type="ChEBI" id="CHEBI:30616"/>
        <label>2</label>
    </ligand>
</feature>
<dbReference type="InterPro" id="IPR033937">
    <property type="entry name" value="MGS_CPS_CarB"/>
</dbReference>
<evidence type="ECO:0000256" key="12">
    <source>
        <dbReference type="ARBA" id="ARBA00022842"/>
    </source>
</evidence>
<evidence type="ECO:0000256" key="4">
    <source>
        <dbReference type="ARBA" id="ARBA00009799"/>
    </source>
</evidence>
<evidence type="ECO:0000256" key="11">
    <source>
        <dbReference type="ARBA" id="ARBA00022840"/>
    </source>
</evidence>
<feature type="binding site" evidence="19">
    <location>
        <position position="352"/>
    </location>
    <ligand>
        <name>Mn(2+)</name>
        <dbReference type="ChEBI" id="CHEBI:29035"/>
        <label>1</label>
    </ligand>
</feature>
<keyword evidence="8" id="KW-0479">Metal-binding</keyword>
<dbReference type="RefSeq" id="WP_035006969.1">
    <property type="nucleotide sequence ID" value="NZ_KL407338.1"/>
</dbReference>
<dbReference type="GO" id="GO:0006526">
    <property type="term" value="P:L-arginine biosynthetic process"/>
    <property type="evidence" value="ECO:0007669"/>
    <property type="project" value="UniProtKB-UniRule"/>
</dbReference>
<feature type="region of interest" description="Carboxyphosphate synthetic domain" evidence="19">
    <location>
        <begin position="1"/>
        <end position="456"/>
    </location>
</feature>
<evidence type="ECO:0000256" key="15">
    <source>
        <dbReference type="ARBA" id="ARBA00047359"/>
    </source>
</evidence>
<evidence type="ECO:0000256" key="10">
    <source>
        <dbReference type="ARBA" id="ARBA00022741"/>
    </source>
</evidence>
<comment type="catalytic activity">
    <reaction evidence="16 19">
        <text>hydrogencarbonate + L-glutamine + 2 ATP + H2O = carbamoyl phosphate + L-glutamate + 2 ADP + phosphate + 2 H(+)</text>
        <dbReference type="Rhea" id="RHEA:18633"/>
        <dbReference type="ChEBI" id="CHEBI:15377"/>
        <dbReference type="ChEBI" id="CHEBI:15378"/>
        <dbReference type="ChEBI" id="CHEBI:17544"/>
        <dbReference type="ChEBI" id="CHEBI:29985"/>
        <dbReference type="ChEBI" id="CHEBI:30616"/>
        <dbReference type="ChEBI" id="CHEBI:43474"/>
        <dbReference type="ChEBI" id="CHEBI:58228"/>
        <dbReference type="ChEBI" id="CHEBI:58359"/>
        <dbReference type="ChEBI" id="CHEBI:456216"/>
        <dbReference type="EC" id="6.3.5.5"/>
    </reaction>
</comment>
<dbReference type="InterPro" id="IPR011607">
    <property type="entry name" value="MGS-like_dom"/>
</dbReference>
<dbReference type="eggNOG" id="COG0458">
    <property type="taxonomic scope" value="Bacteria"/>
</dbReference>
<dbReference type="Pfam" id="PF02142">
    <property type="entry name" value="MGS"/>
    <property type="match status" value="1"/>
</dbReference>
<evidence type="ECO:0000256" key="9">
    <source>
        <dbReference type="ARBA" id="ARBA00022737"/>
    </source>
</evidence>